<reference evidence="1" key="1">
    <citation type="submission" date="2012-11" db="EMBL/GenBank/DDBJ databases">
        <title>Dependencies among metagenomic species, viruses, plasmids and units of genetic variation.</title>
        <authorList>
            <person name="Nielsen H.B."/>
            <person name="Almeida M."/>
            <person name="Juncker A.S."/>
            <person name="Rasmussen S."/>
            <person name="Li J."/>
            <person name="Sunagawa S."/>
            <person name="Plichta D."/>
            <person name="Gautier L."/>
            <person name="Le Chatelier E."/>
            <person name="Peletier E."/>
            <person name="Bonde I."/>
            <person name="Nielsen T."/>
            <person name="Manichanh C."/>
            <person name="Arumugam M."/>
            <person name="Batto J."/>
            <person name="Santos M.B.Q.D."/>
            <person name="Blom N."/>
            <person name="Borruel N."/>
            <person name="Burgdorf K.S."/>
            <person name="Boumezbeur F."/>
            <person name="Casellas F."/>
            <person name="Dore J."/>
            <person name="Guarner F."/>
            <person name="Hansen T."/>
            <person name="Hildebrand F."/>
            <person name="Kaas R.S."/>
            <person name="Kennedy S."/>
            <person name="Kristiansen K."/>
            <person name="Kultima J.R."/>
            <person name="Leonard P."/>
            <person name="Levenez F."/>
            <person name="Lund O."/>
            <person name="Moumen B."/>
            <person name="Le Paslier D."/>
            <person name="Pons N."/>
            <person name="Pedersen O."/>
            <person name="Prifti E."/>
            <person name="Qin J."/>
            <person name="Raes J."/>
            <person name="Tap J."/>
            <person name="Tims S."/>
            <person name="Ussery D.W."/>
            <person name="Yamada T."/>
            <person name="MetaHit consortium"/>
            <person name="Renault P."/>
            <person name="Sicheritz-Ponten T."/>
            <person name="Bork P."/>
            <person name="Wang J."/>
            <person name="Brunak S."/>
            <person name="Ehrlich S.D."/>
        </authorList>
    </citation>
    <scope>NUCLEOTIDE SEQUENCE [LARGE SCALE GENOMIC DNA]</scope>
</reference>
<dbReference type="AlphaFoldDB" id="R5LWG5"/>
<dbReference type="EMBL" id="CAYU010000060">
    <property type="protein sequence ID" value="CCY77367.1"/>
    <property type="molecule type" value="Genomic_DNA"/>
</dbReference>
<gene>
    <name evidence="1" type="ORF">BN569_00724</name>
</gene>
<name>R5LWG5_9FIRM</name>
<accession>R5LWG5</accession>
<evidence type="ECO:0000313" key="1">
    <source>
        <dbReference type="EMBL" id="CCY77367.1"/>
    </source>
</evidence>
<sequence length="596" mass="69169">MDIKHNLLPAQKSRKYNLKETIDLYPITTELYNELGRIGIIARIKDIPQLGVIKVKKKLNKSRYDYVMLQLYLHQLIRKNIQQNLKFSYSNYIKNTYNEETNEYEDFGKNIGIINKHFKPSIADVMQTLSIVYNIGHFYNTFTASRAIVLLAAEDITFRNMLLGASCEPRYREAVTMLLEEKNYQRFHLINSLLILEHCNQALPSVIFSKELLYAYINELNLPENSKLKYIFDIFRKVRTLSYMAYDLQIAKTPITIDIANKEALLVLMKEWLSEYNNTISPNHLVNSISKLLDDTVYNENSNAICYYRISRRIISKLKASPSFDTVNYYDDLFLKKESVLNATYSHTRDYVEEQILKLTFSKKDRNLSSGLIDDLESLNNTRVGYYDRHSGEQTIVVSIKSTCSNEQKTLVALKVVRTVISVLRKIDDISASDTRYILCVKFFLFYLFRENPTVIIPTISKEKCVFCTRGKNSRIKEVERLLNDNIGSEDQRHECELLVNVLKEDSMNDTTLTVPASILVYDKNALGKKISEFDGIIIHPLRKKEQVIFLEAKNISHTPSEGKKCLIDKFNKLSILYSEEDIEIRNSDAVMKYSI</sequence>
<comment type="caution">
    <text evidence="1">The sequence shown here is derived from an EMBL/GenBank/DDBJ whole genome shotgun (WGS) entry which is preliminary data.</text>
</comment>
<proteinExistence type="predicted"/>
<organism evidence="1 2">
    <name type="scientific">Eshraghiella crossota CAG:259</name>
    <dbReference type="NCBI Taxonomy" id="1263062"/>
    <lineage>
        <taxon>Bacteria</taxon>
        <taxon>Bacillati</taxon>
        <taxon>Bacillota</taxon>
        <taxon>Clostridia</taxon>
        <taxon>Lachnospirales</taxon>
        <taxon>Lachnospiraceae</taxon>
        <taxon>Eshraghiella</taxon>
    </lineage>
</organism>
<protein>
    <submittedName>
        <fullName evidence="1">Uncharacterized protein</fullName>
    </submittedName>
</protein>
<evidence type="ECO:0000313" key="2">
    <source>
        <dbReference type="Proteomes" id="UP000018300"/>
    </source>
</evidence>
<dbReference type="Proteomes" id="UP000018300">
    <property type="component" value="Unassembled WGS sequence"/>
</dbReference>